<gene>
    <name evidence="2" type="ORF">SAMN03080606_04173</name>
</gene>
<organism evidence="2 3">
    <name type="scientific">Alkaliphilus peptidifermentans DSM 18978</name>
    <dbReference type="NCBI Taxonomy" id="1120976"/>
    <lineage>
        <taxon>Bacteria</taxon>
        <taxon>Bacillati</taxon>
        <taxon>Bacillota</taxon>
        <taxon>Clostridia</taxon>
        <taxon>Peptostreptococcales</taxon>
        <taxon>Natronincolaceae</taxon>
        <taxon>Alkaliphilus</taxon>
    </lineage>
</organism>
<keyword evidence="2" id="KW-0808">Transferase</keyword>
<accession>A0A1G5L8G8</accession>
<dbReference type="InterPro" id="IPR029063">
    <property type="entry name" value="SAM-dependent_MTases_sf"/>
</dbReference>
<proteinExistence type="predicted"/>
<dbReference type="Pfam" id="PF17827">
    <property type="entry name" value="PrmC_N"/>
    <property type="match status" value="1"/>
</dbReference>
<keyword evidence="2" id="KW-0489">Methyltransferase</keyword>
<evidence type="ECO:0000313" key="3">
    <source>
        <dbReference type="Proteomes" id="UP000198636"/>
    </source>
</evidence>
<sequence length="73" mass="8710">MTTVAELLKEAVNKFKSAGIETPQLDAEVILCNIMNFERIQLHIYPEREISQEICRKFWELVEKRLNRMPIQY</sequence>
<dbReference type="SUPFAM" id="SSF53335">
    <property type="entry name" value="S-adenosyl-L-methionine-dependent methyltransferases"/>
    <property type="match status" value="1"/>
</dbReference>
<feature type="non-terminal residue" evidence="2">
    <location>
        <position position="73"/>
    </location>
</feature>
<feature type="domain" description="Release factor glutamine methyltransferase N-terminal" evidence="1">
    <location>
        <begin position="6"/>
        <end position="73"/>
    </location>
</feature>
<evidence type="ECO:0000313" key="2">
    <source>
        <dbReference type="EMBL" id="SCZ09126.1"/>
    </source>
</evidence>
<evidence type="ECO:0000259" key="1">
    <source>
        <dbReference type="Pfam" id="PF17827"/>
    </source>
</evidence>
<protein>
    <submittedName>
        <fullName evidence="2">Release factor glutamine methyltransferase</fullName>
    </submittedName>
</protein>
<dbReference type="AlphaFoldDB" id="A0A1G5L8G8"/>
<dbReference type="Gene3D" id="1.10.8.10">
    <property type="entry name" value="DNA helicase RuvA subunit, C-terminal domain"/>
    <property type="match status" value="1"/>
</dbReference>
<keyword evidence="3" id="KW-1185">Reference proteome</keyword>
<reference evidence="2 3" key="1">
    <citation type="submission" date="2016-10" db="EMBL/GenBank/DDBJ databases">
        <authorList>
            <person name="de Groot N.N."/>
        </authorList>
    </citation>
    <scope>NUCLEOTIDE SEQUENCE [LARGE SCALE GENOMIC DNA]</scope>
    <source>
        <strain evidence="2 3">DSM 18978</strain>
    </source>
</reference>
<dbReference type="EMBL" id="FMUS01000043">
    <property type="protein sequence ID" value="SCZ09126.1"/>
    <property type="molecule type" value="Genomic_DNA"/>
</dbReference>
<dbReference type="GO" id="GO:0008168">
    <property type="term" value="F:methyltransferase activity"/>
    <property type="evidence" value="ECO:0007669"/>
    <property type="project" value="UniProtKB-KW"/>
</dbReference>
<name>A0A1G5L8G8_9FIRM</name>
<dbReference type="InterPro" id="IPR040758">
    <property type="entry name" value="PrmC_N"/>
</dbReference>
<dbReference type="Proteomes" id="UP000198636">
    <property type="component" value="Unassembled WGS sequence"/>
</dbReference>
<dbReference type="GO" id="GO:0032259">
    <property type="term" value="P:methylation"/>
    <property type="evidence" value="ECO:0007669"/>
    <property type="project" value="UniProtKB-KW"/>
</dbReference>